<feature type="non-terminal residue" evidence="2">
    <location>
        <position position="1"/>
    </location>
</feature>
<dbReference type="Pfam" id="PF13229">
    <property type="entry name" value="Beta_helix"/>
    <property type="match status" value="1"/>
</dbReference>
<evidence type="ECO:0000259" key="1">
    <source>
        <dbReference type="Pfam" id="PF13229"/>
    </source>
</evidence>
<protein>
    <recommendedName>
        <fullName evidence="1">Right handed beta helix domain-containing protein</fullName>
    </recommendedName>
</protein>
<dbReference type="SMART" id="SM00710">
    <property type="entry name" value="PbH1"/>
    <property type="match status" value="3"/>
</dbReference>
<dbReference type="eggNOG" id="COG0265">
    <property type="taxonomic scope" value="Bacteria"/>
</dbReference>
<dbReference type="STRING" id="547042.BACCOPRO_03172"/>
<reference evidence="2 3" key="1">
    <citation type="submission" date="2008-12" db="EMBL/GenBank/DDBJ databases">
        <authorList>
            <person name="Fulton L."/>
            <person name="Clifton S."/>
            <person name="Fulton B."/>
            <person name="Xu J."/>
            <person name="Minx P."/>
            <person name="Pepin K.H."/>
            <person name="Johnson M."/>
            <person name="Bhonagiri V."/>
            <person name="Nash W.E."/>
            <person name="Mardis E.R."/>
            <person name="Wilson R.K."/>
        </authorList>
    </citation>
    <scope>NUCLEOTIDE SEQUENCE [LARGE SCALE GENOMIC DNA]</scope>
    <source>
        <strain evidence="2 3">DSM 18228</strain>
    </source>
</reference>
<dbReference type="InterPro" id="IPR006626">
    <property type="entry name" value="PbH1"/>
</dbReference>
<dbReference type="SUPFAM" id="SSF50156">
    <property type="entry name" value="PDZ domain-like"/>
    <property type="match status" value="1"/>
</dbReference>
<dbReference type="PANTHER" id="PTHR36453:SF1">
    <property type="entry name" value="RIGHT HANDED BETA HELIX DOMAIN-CONTAINING PROTEIN"/>
    <property type="match status" value="1"/>
</dbReference>
<dbReference type="HOGENOM" id="CLU_489635_0_0_10"/>
<dbReference type="InterPro" id="IPR039448">
    <property type="entry name" value="Beta_helix"/>
</dbReference>
<dbReference type="PANTHER" id="PTHR36453">
    <property type="entry name" value="SECRETED PROTEIN-RELATED"/>
    <property type="match status" value="1"/>
</dbReference>
<dbReference type="EMBL" id="ACBW01000201">
    <property type="protein sequence ID" value="EEF77650.1"/>
    <property type="molecule type" value="Genomic_DNA"/>
</dbReference>
<name>S0FC32_9BACT</name>
<gene>
    <name evidence="2" type="ORF">BACCOPRO_03172</name>
</gene>
<dbReference type="InterPro" id="IPR011050">
    <property type="entry name" value="Pectin_lyase_fold/virulence"/>
</dbReference>
<sequence>LYYMPLPEIDLDEAKVEIVRLKHLIEFNGTKENPVRGIHLQGLTFKHTARTFMENKEQLLRSDWTMYQGGAIVFNGAEECSVENCEFDHLGGNTIFVNNYNRYLTVRGCYIHHSGANGIVFVGDPDMVRSPLFRYGNQNYETMDMTPGPLGDNYPQDCWVDDCLITMTGRDEKQTAPVQISMSQRIRVSHCSIYDVPRAGININEGTFGGHIIEFCDVFNTVLETGDHGSFNSWGRDRFWTPDVVTISDQVALHPDMQYWDVLEPNVLRYNRWRCDHGWDVDLDDGSSFYRIYCNLLLNGGLKMREGYDRVATNNIILNNSLHPHVWVRNSDDVFKHNIVFTAYKPAVMNSALGESDRWGKELDYNLFATGQAAMRKFAAHGADAHSVSADPLFVNPGQGDFRVRPESPAFKIGFRNFDMTDFGVKSEKLKKLARTPDIPEIVLQIQDEVSAEYTWLGAVLKEVKGEELSAYGAKFSQASMALDRVPAESEAYKLGLRSGDLLLSFGGKEISTAASFKQLLEEYARKSGELLVMRNQKEMVVKLAAFRGEMQPVER</sequence>
<evidence type="ECO:0000313" key="3">
    <source>
        <dbReference type="Proteomes" id="UP000014073"/>
    </source>
</evidence>
<dbReference type="SUPFAM" id="SSF51126">
    <property type="entry name" value="Pectin lyase-like"/>
    <property type="match status" value="1"/>
</dbReference>
<dbReference type="InterPro" id="IPR012334">
    <property type="entry name" value="Pectin_lyas_fold"/>
</dbReference>
<proteinExistence type="predicted"/>
<evidence type="ECO:0000313" key="2">
    <source>
        <dbReference type="EMBL" id="EEF77650.1"/>
    </source>
</evidence>
<accession>S0FC32</accession>
<dbReference type="Proteomes" id="UP000014073">
    <property type="component" value="Unassembled WGS sequence"/>
</dbReference>
<dbReference type="InterPro" id="IPR036034">
    <property type="entry name" value="PDZ_sf"/>
</dbReference>
<keyword evidence="3" id="KW-1185">Reference proteome</keyword>
<dbReference type="RefSeq" id="WP_008144545.1">
    <property type="nucleotide sequence ID" value="NZ_EQ973647.1"/>
</dbReference>
<dbReference type="AlphaFoldDB" id="S0FC32"/>
<comment type="caution">
    <text evidence="2">The sequence shown here is derived from an EMBL/GenBank/DDBJ whole genome shotgun (WGS) entry which is preliminary data.</text>
</comment>
<dbReference type="Gene3D" id="2.160.20.10">
    <property type="entry name" value="Single-stranded right-handed beta-helix, Pectin lyase-like"/>
    <property type="match status" value="1"/>
</dbReference>
<feature type="domain" description="Right handed beta helix" evidence="1">
    <location>
        <begin position="68"/>
        <end position="125"/>
    </location>
</feature>
<organism evidence="2 3">
    <name type="scientific">Phocaeicola coprophilus DSM 18228 = JCM 13818</name>
    <dbReference type="NCBI Taxonomy" id="547042"/>
    <lineage>
        <taxon>Bacteria</taxon>
        <taxon>Pseudomonadati</taxon>
        <taxon>Bacteroidota</taxon>
        <taxon>Bacteroidia</taxon>
        <taxon>Bacteroidales</taxon>
        <taxon>Bacteroidaceae</taxon>
        <taxon>Phocaeicola</taxon>
    </lineage>
</organism>
<dbReference type="Gene3D" id="2.30.42.10">
    <property type="match status" value="1"/>
</dbReference>